<dbReference type="Pfam" id="PF00656">
    <property type="entry name" value="Peptidase_C14"/>
    <property type="match status" value="1"/>
</dbReference>
<reference evidence="3 4" key="1">
    <citation type="submission" date="2021-06" db="EMBL/GenBank/DDBJ databases">
        <authorList>
            <person name="Palmer J.M."/>
        </authorList>
    </citation>
    <scope>NUCLEOTIDE SEQUENCE [LARGE SCALE GENOMIC DNA]</scope>
    <source>
        <strain evidence="3 4">XC_2019</strain>
        <tissue evidence="3">Muscle</tissue>
    </source>
</reference>
<evidence type="ECO:0000313" key="3">
    <source>
        <dbReference type="EMBL" id="MEQ2205979.1"/>
    </source>
</evidence>
<dbReference type="SUPFAM" id="SSF52129">
    <property type="entry name" value="Caspase-like"/>
    <property type="match status" value="1"/>
</dbReference>
<dbReference type="PANTHER" id="PTHR22576">
    <property type="entry name" value="MUCOSA ASSOCIATED LYMPHOID TISSUE LYMPHOMA TRANSLOCATION PROTEIN 1/PARACASPASE"/>
    <property type="match status" value="1"/>
</dbReference>
<dbReference type="InterPro" id="IPR013783">
    <property type="entry name" value="Ig-like_fold"/>
</dbReference>
<evidence type="ECO:0000259" key="1">
    <source>
        <dbReference type="PROSITE" id="PS50208"/>
    </source>
</evidence>
<sequence length="240" mass="27204">MTGSCPKHSHVMITEIVIVRHPVSVCVPVNHKVTLRVRAEGKGILSYQWFSEDEKEVPGGTQADLTVRATKTQRYVCRVNDQFYNYVFSEWVKVKVLDIDKSGLPVDWQGEPYIAINPKPQAVRQGTKLSLRCAAFGIPTPHYQWYRNGQPLLDKTSDILQVRQDSKSTDKVALLIGNLNYCYHPGLMAPVMDVHELANLLQQLGFRVVSLLDLTREEMMAAIDKFIQLLDRGVYGESVF</sequence>
<dbReference type="Gene3D" id="2.60.40.10">
    <property type="entry name" value="Immunoglobulins"/>
    <property type="match status" value="2"/>
</dbReference>
<evidence type="ECO:0000313" key="4">
    <source>
        <dbReference type="Proteomes" id="UP001434883"/>
    </source>
</evidence>
<name>A0ABV0RD63_9TELE</name>
<dbReference type="InterPro" id="IPR007110">
    <property type="entry name" value="Ig-like_dom"/>
</dbReference>
<feature type="domain" description="Caspase family p20" evidence="1">
    <location>
        <begin position="169"/>
        <end position="240"/>
    </location>
</feature>
<dbReference type="InterPro" id="IPR011600">
    <property type="entry name" value="Pept_C14_caspase"/>
</dbReference>
<dbReference type="Pfam" id="PF13927">
    <property type="entry name" value="Ig_3"/>
    <property type="match status" value="1"/>
</dbReference>
<dbReference type="EMBL" id="JAHRIN010042441">
    <property type="protein sequence ID" value="MEQ2205979.1"/>
    <property type="molecule type" value="Genomic_DNA"/>
</dbReference>
<dbReference type="Gene3D" id="3.40.50.1460">
    <property type="match status" value="1"/>
</dbReference>
<dbReference type="InterPro" id="IPR001309">
    <property type="entry name" value="Pept_C14_p20"/>
</dbReference>
<dbReference type="InterPro" id="IPR052039">
    <property type="entry name" value="Caspase-related_regulators"/>
</dbReference>
<gene>
    <name evidence="3" type="ORF">XENOCAPTIV_020121</name>
</gene>
<dbReference type="Proteomes" id="UP001434883">
    <property type="component" value="Unassembled WGS sequence"/>
</dbReference>
<proteinExistence type="predicted"/>
<accession>A0ABV0RD63</accession>
<evidence type="ECO:0000259" key="2">
    <source>
        <dbReference type="PROSITE" id="PS50835"/>
    </source>
</evidence>
<protein>
    <submittedName>
        <fullName evidence="3">Uncharacterized protein</fullName>
    </submittedName>
</protein>
<keyword evidence="4" id="KW-1185">Reference proteome</keyword>
<dbReference type="PROSITE" id="PS50835">
    <property type="entry name" value="IG_LIKE"/>
    <property type="match status" value="1"/>
</dbReference>
<dbReference type="PANTHER" id="PTHR22576:SF38">
    <property type="entry name" value="MUCOSA-ASSOCIATED LYMPHOID TISSUE LYMPHOMA TRANSLOCATION PROTEIN 1-LIKE"/>
    <property type="match status" value="1"/>
</dbReference>
<comment type="caution">
    <text evidence="3">The sequence shown here is derived from an EMBL/GenBank/DDBJ whole genome shotgun (WGS) entry which is preliminary data.</text>
</comment>
<feature type="domain" description="Ig-like" evidence="2">
    <location>
        <begin position="112"/>
        <end position="182"/>
    </location>
</feature>
<dbReference type="SUPFAM" id="SSF48726">
    <property type="entry name" value="Immunoglobulin"/>
    <property type="match status" value="2"/>
</dbReference>
<dbReference type="InterPro" id="IPR029030">
    <property type="entry name" value="Caspase-like_dom_sf"/>
</dbReference>
<dbReference type="PROSITE" id="PS50208">
    <property type="entry name" value="CASPASE_P20"/>
    <property type="match status" value="1"/>
</dbReference>
<dbReference type="InterPro" id="IPR036179">
    <property type="entry name" value="Ig-like_dom_sf"/>
</dbReference>
<organism evidence="3 4">
    <name type="scientific">Xenoophorus captivus</name>
    <dbReference type="NCBI Taxonomy" id="1517983"/>
    <lineage>
        <taxon>Eukaryota</taxon>
        <taxon>Metazoa</taxon>
        <taxon>Chordata</taxon>
        <taxon>Craniata</taxon>
        <taxon>Vertebrata</taxon>
        <taxon>Euteleostomi</taxon>
        <taxon>Actinopterygii</taxon>
        <taxon>Neopterygii</taxon>
        <taxon>Teleostei</taxon>
        <taxon>Neoteleostei</taxon>
        <taxon>Acanthomorphata</taxon>
        <taxon>Ovalentaria</taxon>
        <taxon>Atherinomorphae</taxon>
        <taxon>Cyprinodontiformes</taxon>
        <taxon>Goodeidae</taxon>
        <taxon>Xenoophorus</taxon>
    </lineage>
</organism>